<dbReference type="InterPro" id="IPR036651">
    <property type="entry name" value="Gln_synt_N_sf"/>
</dbReference>
<dbReference type="Proteomes" id="UP000193986">
    <property type="component" value="Unassembled WGS sequence"/>
</dbReference>
<evidence type="ECO:0000256" key="5">
    <source>
        <dbReference type="ARBA" id="ARBA00022840"/>
    </source>
</evidence>
<comment type="similarity">
    <text evidence="1 6 7">Belongs to the glutamine synthetase family.</text>
</comment>
<evidence type="ECO:0000256" key="4">
    <source>
        <dbReference type="ARBA" id="ARBA00022741"/>
    </source>
</evidence>
<dbReference type="Gene3D" id="3.10.20.70">
    <property type="entry name" value="Glutamine synthetase, N-terminal domain"/>
    <property type="match status" value="1"/>
</dbReference>
<dbReference type="AlphaFoldDB" id="A0A1Y2BDV3"/>
<dbReference type="GO" id="GO:0005524">
    <property type="term" value="F:ATP binding"/>
    <property type="evidence" value="ECO:0007669"/>
    <property type="project" value="UniProtKB-KW"/>
</dbReference>
<evidence type="ECO:0000256" key="1">
    <source>
        <dbReference type="ARBA" id="ARBA00009897"/>
    </source>
</evidence>
<organism evidence="9 10">
    <name type="scientific">Naematelia encephala</name>
    <dbReference type="NCBI Taxonomy" id="71784"/>
    <lineage>
        <taxon>Eukaryota</taxon>
        <taxon>Fungi</taxon>
        <taxon>Dikarya</taxon>
        <taxon>Basidiomycota</taxon>
        <taxon>Agaricomycotina</taxon>
        <taxon>Tremellomycetes</taxon>
        <taxon>Tremellales</taxon>
        <taxon>Naemateliaceae</taxon>
        <taxon>Naematelia</taxon>
    </lineage>
</organism>
<keyword evidence="3" id="KW-0436">Ligase</keyword>
<keyword evidence="5" id="KW-0067">ATP-binding</keyword>
<reference evidence="9 10" key="1">
    <citation type="submission" date="2016-07" db="EMBL/GenBank/DDBJ databases">
        <title>Pervasive Adenine N6-methylation of Active Genes in Fungi.</title>
        <authorList>
            <consortium name="DOE Joint Genome Institute"/>
            <person name="Mondo S.J."/>
            <person name="Dannebaum R.O."/>
            <person name="Kuo R.C."/>
            <person name="Labutti K."/>
            <person name="Haridas S."/>
            <person name="Kuo A."/>
            <person name="Salamov A."/>
            <person name="Ahrendt S.R."/>
            <person name="Lipzen A."/>
            <person name="Sullivan W."/>
            <person name="Andreopoulos W.B."/>
            <person name="Clum A."/>
            <person name="Lindquist E."/>
            <person name="Daum C."/>
            <person name="Ramamoorthy G.K."/>
            <person name="Gryganskyi A."/>
            <person name="Culley D."/>
            <person name="Magnuson J.K."/>
            <person name="James T.Y."/>
            <person name="O'Malley M.A."/>
            <person name="Stajich J.E."/>
            <person name="Spatafora J.W."/>
            <person name="Visel A."/>
            <person name="Grigoriev I.V."/>
        </authorList>
    </citation>
    <scope>NUCLEOTIDE SEQUENCE [LARGE SCALE GENOMIC DNA]</scope>
    <source>
        <strain evidence="9 10">68-887.2</strain>
    </source>
</reference>
<keyword evidence="10" id="KW-1185">Reference proteome</keyword>
<dbReference type="SMART" id="SM01230">
    <property type="entry name" value="Gln-synt_C"/>
    <property type="match status" value="1"/>
</dbReference>
<dbReference type="GO" id="GO:0006542">
    <property type="term" value="P:glutamine biosynthetic process"/>
    <property type="evidence" value="ECO:0007669"/>
    <property type="project" value="InterPro"/>
</dbReference>
<dbReference type="STRING" id="71784.A0A1Y2BDV3"/>
<dbReference type="PROSITE" id="PS51987">
    <property type="entry name" value="GS_CATALYTIC"/>
    <property type="match status" value="1"/>
</dbReference>
<comment type="caution">
    <text evidence="9">The sequence shown here is derived from an EMBL/GenBank/DDBJ whole genome shotgun (WGS) entry which is preliminary data.</text>
</comment>
<dbReference type="InterPro" id="IPR014746">
    <property type="entry name" value="Gln_synth/guanido_kin_cat_dom"/>
</dbReference>
<gene>
    <name evidence="9" type="ORF">BCR39DRAFT_464260</name>
</gene>
<dbReference type="InterPro" id="IPR008146">
    <property type="entry name" value="Gln_synth_cat_dom"/>
</dbReference>
<protein>
    <recommendedName>
        <fullName evidence="2">Glutamine synthetase</fullName>
    </recommendedName>
</protein>
<dbReference type="PANTHER" id="PTHR43785">
    <property type="entry name" value="GAMMA-GLUTAMYLPUTRESCINE SYNTHETASE"/>
    <property type="match status" value="1"/>
</dbReference>
<sequence>MSPLATKDAPKTVEEVEKLLSNDTKVKVAGVDVDGVLRGKVMSKEKFLGAIKYGFGFSSALFGWDMHDINYTRELLIANEANGFRDLTAIIDLSTYRRLSWEENVPFFLIRFLDSDTREPISVDPRSVLELVCEKARSKGWKCVAGAELEYYQFLETPQTIAQKHFSNLNPLTPGNHGYSLLRPTYNHKYFYELYDEARAFGIEVEGHHTETGPGVYETALAYTEASRMADNTVLYKLLAKSIGMKYGIMPTFMAKPYSDMAGCSGHIHVSLQGVSGKNLFSVSDDELKDGGRKTASHEQLRFISQQAEWFLAGIISGLSDVTVMMCPTINSYKRLLGGSAMWAPDTATYGYESRKASIRIVSPPSCPPAATRFEIRVPGADMNTHYALSAIFALGLRGIELRLPIPYGPLGTDGVTRETVQHLPTDLQSATSAFAKPESLARELFGDLFVDHVAGSREHELGTFKKAVTNWEGEFTPFIRWY</sequence>
<dbReference type="Pfam" id="PF00120">
    <property type="entry name" value="Gln-synt_C"/>
    <property type="match status" value="1"/>
</dbReference>
<dbReference type="FunFam" id="3.30.590.10:FF:000005">
    <property type="entry name" value="Probable glutamine synthetase"/>
    <property type="match status" value="1"/>
</dbReference>
<proteinExistence type="inferred from homology"/>
<evidence type="ECO:0000256" key="3">
    <source>
        <dbReference type="ARBA" id="ARBA00022598"/>
    </source>
</evidence>
<evidence type="ECO:0000313" key="10">
    <source>
        <dbReference type="Proteomes" id="UP000193986"/>
    </source>
</evidence>
<dbReference type="GO" id="GO:0004356">
    <property type="term" value="F:glutamine synthetase activity"/>
    <property type="evidence" value="ECO:0007669"/>
    <property type="project" value="InterPro"/>
</dbReference>
<evidence type="ECO:0000256" key="7">
    <source>
        <dbReference type="RuleBase" id="RU000384"/>
    </source>
</evidence>
<dbReference type="PANTHER" id="PTHR43785:SF12">
    <property type="entry name" value="TYPE-1 GLUTAMINE SYNTHETASE 2"/>
    <property type="match status" value="1"/>
</dbReference>
<accession>A0A1Y2BDV3</accession>
<evidence type="ECO:0000313" key="9">
    <source>
        <dbReference type="EMBL" id="ORY32896.1"/>
    </source>
</evidence>
<evidence type="ECO:0000259" key="8">
    <source>
        <dbReference type="PROSITE" id="PS51987"/>
    </source>
</evidence>
<evidence type="ECO:0000256" key="6">
    <source>
        <dbReference type="PROSITE-ProRule" id="PRU01331"/>
    </source>
</evidence>
<dbReference type="OrthoDB" id="77835at2759"/>
<dbReference type="FunFam" id="3.10.20.70:FF:000013">
    <property type="entry name" value="Glutamine synthetase bacteria"/>
    <property type="match status" value="1"/>
</dbReference>
<name>A0A1Y2BDV3_9TREE</name>
<keyword evidence="4" id="KW-0547">Nucleotide-binding</keyword>
<dbReference type="InParanoid" id="A0A1Y2BDV3"/>
<feature type="domain" description="GS catalytic" evidence="8">
    <location>
        <begin position="125"/>
        <end position="483"/>
    </location>
</feature>
<dbReference type="EMBL" id="MCFC01000008">
    <property type="protein sequence ID" value="ORY32896.1"/>
    <property type="molecule type" value="Genomic_DNA"/>
</dbReference>
<dbReference type="GO" id="GO:0006576">
    <property type="term" value="P:biogenic amine metabolic process"/>
    <property type="evidence" value="ECO:0007669"/>
    <property type="project" value="UniProtKB-ARBA"/>
</dbReference>
<dbReference type="Gene3D" id="3.30.590.10">
    <property type="entry name" value="Glutamine synthetase/guanido kinase, catalytic domain"/>
    <property type="match status" value="1"/>
</dbReference>
<evidence type="ECO:0000256" key="2">
    <source>
        <dbReference type="ARBA" id="ARBA00021364"/>
    </source>
</evidence>
<dbReference type="SUPFAM" id="SSF55931">
    <property type="entry name" value="Glutamine synthetase/guanido kinase"/>
    <property type="match status" value="1"/>
</dbReference>